<keyword evidence="8" id="KW-0677">Repeat</keyword>
<evidence type="ECO:0000256" key="3">
    <source>
        <dbReference type="ARBA" id="ARBA00012916"/>
    </source>
</evidence>
<dbReference type="HAMAP" id="MF_00164">
    <property type="entry name" value="GlmS"/>
    <property type="match status" value="1"/>
</dbReference>
<dbReference type="SUPFAM" id="SSF56235">
    <property type="entry name" value="N-terminal nucleophile aminohydrolases (Ntn hydrolases)"/>
    <property type="match status" value="1"/>
</dbReference>
<evidence type="ECO:0000256" key="5">
    <source>
        <dbReference type="ARBA" id="ARBA00022490"/>
    </source>
</evidence>
<accession>A0A6J7DLP6</accession>
<keyword evidence="9" id="KW-0315">Glutamine amidotransferase</keyword>
<dbReference type="InterPro" id="IPR029055">
    <property type="entry name" value="Ntn_hydrolases_N"/>
</dbReference>
<dbReference type="GO" id="GO:0006487">
    <property type="term" value="P:protein N-linked glycosylation"/>
    <property type="evidence" value="ECO:0007669"/>
    <property type="project" value="TreeGrafter"/>
</dbReference>
<evidence type="ECO:0000256" key="1">
    <source>
        <dbReference type="ARBA" id="ARBA00001031"/>
    </source>
</evidence>
<sequence length="613" mass="65728">MCGIIGVTGAGDALDILLDGLERLEYRGYDSAGIALIDSSDIYRVRVADGTHSVSILREQTKDAPPGCVTGIGHTRWATHGQPNELNAHPHLDCAGDIALIHNGIIENYAELAAEMVASGHTLASHTDTEVLPHLIEECLLTSDGLVEAVRKALEKVRGAFAIGVVSLAEPDLIVAARRISPLIVGTAGNASFLASDIPALLERTRDLVVVEDDQIVELRPGSVKITDLEGNPVTPRPLVVEWDVEAAQKDGYDDFMTKEMNEQPRVIADTMRGRVESSGRIFLDQLDLSREELASITKVSIVACGSSYHAGLVAKYAFERWARLPVDVDIASEFRYRDPVLDSNTLVIGVSQSGETVDSLQAMRQAKQSNARVVVVSNVVDSSMAREADGVLYTRAGPEIGVAATKTVLAQIIALELLALRMAQVRGTLAEGAVAEVVSELWSLEGTVQEALARDEDVAAVARELVDARDFFFLGRHAGFPTALEGALKLKEISYLHAEGYPAGELKHGPLAVIEPGCVVVAVATGGEMKEKILSNVSEVKARGATVVLVAEDGDTQAASLADYLLMVPRTSTLLSPVKDIVPLQQLAYHLARNRGLDVDRPRNLAKTVTVE</sequence>
<evidence type="ECO:0000313" key="12">
    <source>
        <dbReference type="EMBL" id="CAB4834906.1"/>
    </source>
</evidence>
<dbReference type="GO" id="GO:0046349">
    <property type="term" value="P:amino sugar biosynthetic process"/>
    <property type="evidence" value="ECO:0007669"/>
    <property type="project" value="UniProtKB-ARBA"/>
</dbReference>
<dbReference type="GO" id="GO:0006047">
    <property type="term" value="P:UDP-N-acetylglucosamine metabolic process"/>
    <property type="evidence" value="ECO:0007669"/>
    <property type="project" value="TreeGrafter"/>
</dbReference>
<evidence type="ECO:0000256" key="7">
    <source>
        <dbReference type="ARBA" id="ARBA00022679"/>
    </source>
</evidence>
<dbReference type="EMBL" id="CAFABE010000153">
    <property type="protein sequence ID" value="CAB4834906.1"/>
    <property type="molecule type" value="Genomic_DNA"/>
</dbReference>
<evidence type="ECO:0000256" key="6">
    <source>
        <dbReference type="ARBA" id="ARBA00022576"/>
    </source>
</evidence>
<dbReference type="GO" id="GO:0005829">
    <property type="term" value="C:cytosol"/>
    <property type="evidence" value="ECO:0007669"/>
    <property type="project" value="TreeGrafter"/>
</dbReference>
<evidence type="ECO:0000256" key="4">
    <source>
        <dbReference type="ARBA" id="ARBA00016090"/>
    </source>
</evidence>
<dbReference type="EC" id="2.6.1.16" evidence="3"/>
<name>A0A6J7DLP6_9ZZZZ</name>
<gene>
    <name evidence="12" type="ORF">UFOPK3164_01780</name>
    <name evidence="13" type="ORF">UFOPK3427_00710</name>
</gene>
<dbReference type="InterPro" id="IPR005855">
    <property type="entry name" value="GFAT"/>
</dbReference>
<dbReference type="NCBIfam" id="NF001484">
    <property type="entry name" value="PRK00331.1"/>
    <property type="match status" value="1"/>
</dbReference>
<organism evidence="13">
    <name type="scientific">freshwater metagenome</name>
    <dbReference type="NCBI Taxonomy" id="449393"/>
    <lineage>
        <taxon>unclassified sequences</taxon>
        <taxon>metagenomes</taxon>
        <taxon>ecological metagenomes</taxon>
    </lineage>
</organism>
<dbReference type="PROSITE" id="PS51464">
    <property type="entry name" value="SIS"/>
    <property type="match status" value="2"/>
</dbReference>
<dbReference type="InterPro" id="IPR035490">
    <property type="entry name" value="GlmS/FrlB_SIS"/>
</dbReference>
<feature type="domain" description="SIS" evidence="11">
    <location>
        <begin position="290"/>
        <end position="429"/>
    </location>
</feature>
<dbReference type="NCBIfam" id="TIGR01135">
    <property type="entry name" value="glmS"/>
    <property type="match status" value="1"/>
</dbReference>
<evidence type="ECO:0000313" key="13">
    <source>
        <dbReference type="EMBL" id="CAB4869684.1"/>
    </source>
</evidence>
<evidence type="ECO:0000256" key="8">
    <source>
        <dbReference type="ARBA" id="ARBA00022737"/>
    </source>
</evidence>
<dbReference type="EMBL" id="CAFBLT010000001">
    <property type="protein sequence ID" value="CAB4869684.1"/>
    <property type="molecule type" value="Genomic_DNA"/>
</dbReference>
<dbReference type="FunFam" id="3.60.20.10:FF:000006">
    <property type="entry name" value="Glutamine--fructose-6-phosphate aminotransferase [isomerizing]"/>
    <property type="match status" value="1"/>
</dbReference>
<dbReference type="InterPro" id="IPR001347">
    <property type="entry name" value="SIS_dom"/>
</dbReference>
<evidence type="ECO:0000256" key="2">
    <source>
        <dbReference type="ARBA" id="ARBA00004496"/>
    </source>
</evidence>
<dbReference type="InterPro" id="IPR017932">
    <property type="entry name" value="GATase_2_dom"/>
</dbReference>
<protein>
    <recommendedName>
        <fullName evidence="4">Glutamine--fructose-6-phosphate aminotransferase [isomerizing]</fullName>
        <ecNumber evidence="3">2.6.1.16</ecNumber>
    </recommendedName>
</protein>
<dbReference type="PROSITE" id="PS51278">
    <property type="entry name" value="GATASE_TYPE_2"/>
    <property type="match status" value="1"/>
</dbReference>
<feature type="domain" description="Glutamine amidotransferase type-2" evidence="10">
    <location>
        <begin position="2"/>
        <end position="230"/>
    </location>
</feature>
<dbReference type="GO" id="GO:0006002">
    <property type="term" value="P:fructose 6-phosphate metabolic process"/>
    <property type="evidence" value="ECO:0007669"/>
    <property type="project" value="TreeGrafter"/>
</dbReference>
<comment type="subcellular location">
    <subcellularLocation>
        <location evidence="2">Cytoplasm</location>
    </subcellularLocation>
</comment>
<feature type="domain" description="SIS" evidence="11">
    <location>
        <begin position="462"/>
        <end position="603"/>
    </location>
</feature>
<dbReference type="SUPFAM" id="SSF53697">
    <property type="entry name" value="SIS domain"/>
    <property type="match status" value="1"/>
</dbReference>
<keyword evidence="5" id="KW-0963">Cytoplasm</keyword>
<dbReference type="FunFam" id="3.40.50.10490:FF:000002">
    <property type="entry name" value="Glutamine--fructose-6-phosphate aminotransferase [isomerizing]"/>
    <property type="match status" value="1"/>
</dbReference>
<dbReference type="FunFam" id="3.40.50.10490:FF:000001">
    <property type="entry name" value="Glutamine--fructose-6-phosphate aminotransferase [isomerizing]"/>
    <property type="match status" value="1"/>
</dbReference>
<dbReference type="CDD" id="cd05009">
    <property type="entry name" value="SIS_GlmS_GlmD_2"/>
    <property type="match status" value="1"/>
</dbReference>
<dbReference type="InterPro" id="IPR046348">
    <property type="entry name" value="SIS_dom_sf"/>
</dbReference>
<comment type="catalytic activity">
    <reaction evidence="1">
        <text>D-fructose 6-phosphate + L-glutamine = D-glucosamine 6-phosphate + L-glutamate</text>
        <dbReference type="Rhea" id="RHEA:13237"/>
        <dbReference type="ChEBI" id="CHEBI:29985"/>
        <dbReference type="ChEBI" id="CHEBI:58359"/>
        <dbReference type="ChEBI" id="CHEBI:58725"/>
        <dbReference type="ChEBI" id="CHEBI:61527"/>
        <dbReference type="EC" id="2.6.1.16"/>
    </reaction>
</comment>
<proteinExistence type="inferred from homology"/>
<evidence type="ECO:0000259" key="11">
    <source>
        <dbReference type="PROSITE" id="PS51464"/>
    </source>
</evidence>
<dbReference type="CDD" id="cd00714">
    <property type="entry name" value="GFAT"/>
    <property type="match status" value="1"/>
</dbReference>
<evidence type="ECO:0000256" key="9">
    <source>
        <dbReference type="ARBA" id="ARBA00022962"/>
    </source>
</evidence>
<dbReference type="PANTHER" id="PTHR10937:SF0">
    <property type="entry name" value="GLUTAMINE--FRUCTOSE-6-PHOSPHATE TRANSAMINASE (ISOMERIZING)"/>
    <property type="match status" value="1"/>
</dbReference>
<dbReference type="GO" id="GO:0004360">
    <property type="term" value="F:glutamine-fructose-6-phosphate transaminase (isomerizing) activity"/>
    <property type="evidence" value="ECO:0007669"/>
    <property type="project" value="UniProtKB-EC"/>
</dbReference>
<reference evidence="13" key="1">
    <citation type="submission" date="2020-05" db="EMBL/GenBank/DDBJ databases">
        <authorList>
            <person name="Chiriac C."/>
            <person name="Salcher M."/>
            <person name="Ghai R."/>
            <person name="Kavagutti S V."/>
        </authorList>
    </citation>
    <scope>NUCLEOTIDE SEQUENCE</scope>
</reference>
<dbReference type="Gene3D" id="3.40.50.10490">
    <property type="entry name" value="Glucose-6-phosphate isomerase like protein, domain 1"/>
    <property type="match status" value="2"/>
</dbReference>
<dbReference type="Gene3D" id="3.60.20.10">
    <property type="entry name" value="Glutamine Phosphoribosylpyrophosphate, subunit 1, domain 1"/>
    <property type="match status" value="1"/>
</dbReference>
<keyword evidence="6" id="KW-0032">Aminotransferase</keyword>
<dbReference type="AlphaFoldDB" id="A0A6J7DLP6"/>
<dbReference type="InterPro" id="IPR047084">
    <property type="entry name" value="GFAT_N"/>
</dbReference>
<dbReference type="PANTHER" id="PTHR10937">
    <property type="entry name" value="GLUCOSAMINE--FRUCTOSE-6-PHOSPHATE AMINOTRANSFERASE, ISOMERIZING"/>
    <property type="match status" value="1"/>
</dbReference>
<dbReference type="GO" id="GO:0097367">
    <property type="term" value="F:carbohydrate derivative binding"/>
    <property type="evidence" value="ECO:0007669"/>
    <property type="project" value="InterPro"/>
</dbReference>
<evidence type="ECO:0000259" key="10">
    <source>
        <dbReference type="PROSITE" id="PS51278"/>
    </source>
</evidence>
<dbReference type="CDD" id="cd05008">
    <property type="entry name" value="SIS_GlmS_GlmD_1"/>
    <property type="match status" value="1"/>
</dbReference>
<dbReference type="InterPro" id="IPR035466">
    <property type="entry name" value="GlmS/AgaS_SIS"/>
</dbReference>
<dbReference type="Pfam" id="PF13522">
    <property type="entry name" value="GATase_6"/>
    <property type="match status" value="1"/>
</dbReference>
<dbReference type="Pfam" id="PF01380">
    <property type="entry name" value="SIS"/>
    <property type="match status" value="2"/>
</dbReference>
<keyword evidence="7" id="KW-0808">Transferase</keyword>